<protein>
    <submittedName>
        <fullName evidence="2">Uncharacterized protein</fullName>
    </submittedName>
</protein>
<evidence type="ECO:0000313" key="2">
    <source>
        <dbReference type="EMBL" id="PUZ41280.1"/>
    </source>
</evidence>
<gene>
    <name evidence="2" type="ORF">GQ55_9G491200</name>
</gene>
<dbReference type="Gramene" id="PUZ41280">
    <property type="protein sequence ID" value="PUZ41280"/>
    <property type="gene ID" value="GQ55_9G491200"/>
</dbReference>
<evidence type="ECO:0000313" key="3">
    <source>
        <dbReference type="Proteomes" id="UP000244336"/>
    </source>
</evidence>
<feature type="compositionally biased region" description="Basic residues" evidence="1">
    <location>
        <begin position="30"/>
        <end position="49"/>
    </location>
</feature>
<reference evidence="2 3" key="1">
    <citation type="submission" date="2018-04" db="EMBL/GenBank/DDBJ databases">
        <title>WGS assembly of Panicum hallii var. hallii HAL2.</title>
        <authorList>
            <person name="Lovell J."/>
            <person name="Jenkins J."/>
            <person name="Lowry D."/>
            <person name="Mamidi S."/>
            <person name="Sreedasyam A."/>
            <person name="Weng X."/>
            <person name="Barry K."/>
            <person name="Bonette J."/>
            <person name="Campitelli B."/>
            <person name="Daum C."/>
            <person name="Gordon S."/>
            <person name="Gould B."/>
            <person name="Lipzen A."/>
            <person name="MacQueen A."/>
            <person name="Palacio-Mejia J."/>
            <person name="Plott C."/>
            <person name="Shakirov E."/>
            <person name="Shu S."/>
            <person name="Yoshinaga Y."/>
            <person name="Zane M."/>
            <person name="Rokhsar D."/>
            <person name="Grimwood J."/>
            <person name="Schmutz J."/>
            <person name="Juenger T."/>
        </authorList>
    </citation>
    <scope>NUCLEOTIDE SEQUENCE [LARGE SCALE GENOMIC DNA]</scope>
    <source>
        <strain evidence="3">cv. HAL2</strain>
    </source>
</reference>
<feature type="compositionally biased region" description="Basic and acidic residues" evidence="1">
    <location>
        <begin position="50"/>
        <end position="66"/>
    </location>
</feature>
<dbReference type="Proteomes" id="UP000244336">
    <property type="component" value="Chromosome 9"/>
</dbReference>
<dbReference type="AlphaFoldDB" id="A0A2T7CD56"/>
<dbReference type="EMBL" id="CM009757">
    <property type="protein sequence ID" value="PUZ41280.1"/>
    <property type="molecule type" value="Genomic_DNA"/>
</dbReference>
<sequence>MMPRTDGDVAVGVPRRRTQRSNTWQAPRRNQPHHTPGRRASWTRRRKRARRDETRERGVREDRTDSRTAGPALRHD</sequence>
<organism evidence="2 3">
    <name type="scientific">Panicum hallii var. hallii</name>
    <dbReference type="NCBI Taxonomy" id="1504633"/>
    <lineage>
        <taxon>Eukaryota</taxon>
        <taxon>Viridiplantae</taxon>
        <taxon>Streptophyta</taxon>
        <taxon>Embryophyta</taxon>
        <taxon>Tracheophyta</taxon>
        <taxon>Spermatophyta</taxon>
        <taxon>Magnoliopsida</taxon>
        <taxon>Liliopsida</taxon>
        <taxon>Poales</taxon>
        <taxon>Poaceae</taxon>
        <taxon>PACMAD clade</taxon>
        <taxon>Panicoideae</taxon>
        <taxon>Panicodae</taxon>
        <taxon>Paniceae</taxon>
        <taxon>Panicinae</taxon>
        <taxon>Panicum</taxon>
        <taxon>Panicum sect. Panicum</taxon>
    </lineage>
</organism>
<feature type="region of interest" description="Disordered" evidence="1">
    <location>
        <begin position="1"/>
        <end position="76"/>
    </location>
</feature>
<proteinExistence type="predicted"/>
<keyword evidence="3" id="KW-1185">Reference proteome</keyword>
<evidence type="ECO:0000256" key="1">
    <source>
        <dbReference type="SAM" id="MobiDB-lite"/>
    </source>
</evidence>
<name>A0A2T7CD56_9POAL</name>
<accession>A0A2T7CD56</accession>